<dbReference type="SUPFAM" id="SSF57701">
    <property type="entry name" value="Zn2/Cys6 DNA-binding domain"/>
    <property type="match status" value="1"/>
</dbReference>
<evidence type="ECO:0000259" key="8">
    <source>
        <dbReference type="PROSITE" id="PS50048"/>
    </source>
</evidence>
<dbReference type="SMART" id="SM00355">
    <property type="entry name" value="ZnF_C2H2"/>
    <property type="match status" value="2"/>
</dbReference>
<evidence type="ECO:0000313" key="11">
    <source>
        <dbReference type="Proteomes" id="UP000800200"/>
    </source>
</evidence>
<dbReference type="PROSITE" id="PS50157">
    <property type="entry name" value="ZINC_FINGER_C2H2_2"/>
    <property type="match status" value="2"/>
</dbReference>
<dbReference type="CDD" id="cd12148">
    <property type="entry name" value="fungal_TF_MHR"/>
    <property type="match status" value="1"/>
</dbReference>
<gene>
    <name evidence="10" type="ORF">K469DRAFT_634275</name>
</gene>
<feature type="region of interest" description="Disordered" evidence="7">
    <location>
        <begin position="129"/>
        <end position="154"/>
    </location>
</feature>
<sequence>MSLSSGPDDVQACSTPESPRPKQTYTCEICGAKLSRPAHLQRHQRLHSRSERETFTCQLCNKRFTRKDVYQRHRRNVHEPTLSKRESRKKSCHRCIKQKLRCSREVPCEACLHSNRQCVYDLSGPPPSIAPHATSDLSSAQPLRTDGEPAWPPPTLSDLASAANILDGAVPVSRNDQRATQPGASFLGQGSLSAPSISEAENHTAQTTNANRDSQLAPFIVPNCDEINSEQFDSFSRRSQQIRPHNEPTNWGFLDNQSHFNPLNPEHCRAPTSQPESQAPSSQFQLCDWDIVRASRMDWFGCETAVSDSLSQLPAYADHHDSGEDPQPTPAVTTTVFSPAALGMNMSSHSNQISTQDRENSETWPGVLDRGGNETWPFDYTSNKGYRKITLPPLRQVLEQTLGDRPAIEKNTLMDLIKILSAPHIPSLNDTPALEALPAVAFLEKFVKIYFAEFHAVLPIIHIPTWRIEKCPTALLAAMACIGATYSTTEGSSEISALLAEITQRALFWMGQQDTTAFRNSSYITASCFHQIYALGTGNRRLYEIADASRGLLVTSLRGLGILSSDAEQMDPFTWDMRQLKKKDPAALEAAWLQWRDKEMEKRMAWSVFEFDCTLSTLTSKRGAFRIAELPSRLPCSESIWEAHSAQAWAAILPFATCPPAGLPFYTLLRDVIAQKPGLDSVPAWAKRLCVHAIDRMLYDMRELEDASAPNILGLSSLTVAHRETKRALLASLTLLQDSLSRPMCTSDIVNMNIGSLGAHHSYLSNSHEAMDLVVYIFRNSGRDSNQQTTRELDFTKEHLRYIYVRDPMRTRQLVTHAASITGISRECTINTPCETMRVFMAYAFLLAFTKFFPFEQYDPDSTGNATPGWLAVKLDDLPWTRTPDTLERIERWIEVGGRASLESVTNICDARNFEVLKQVALKTLADLKVWGIAGKFYKTINKFS</sequence>
<proteinExistence type="predicted"/>
<keyword evidence="6" id="KW-0863">Zinc-finger</keyword>
<feature type="region of interest" description="Disordered" evidence="7">
    <location>
        <begin position="1"/>
        <end position="21"/>
    </location>
</feature>
<dbReference type="EMBL" id="ML994639">
    <property type="protein sequence ID" value="KAF2184126.1"/>
    <property type="molecule type" value="Genomic_DNA"/>
</dbReference>
<dbReference type="Gene3D" id="4.10.240.10">
    <property type="entry name" value="Zn(2)-C6 fungal-type DNA-binding domain"/>
    <property type="match status" value="1"/>
</dbReference>
<feature type="domain" description="C2H2-type" evidence="9">
    <location>
        <begin position="25"/>
        <end position="52"/>
    </location>
</feature>
<evidence type="ECO:0000256" key="4">
    <source>
        <dbReference type="ARBA" id="ARBA00023163"/>
    </source>
</evidence>
<feature type="compositionally biased region" description="Polar residues" evidence="7">
    <location>
        <begin position="203"/>
        <end position="212"/>
    </location>
</feature>
<evidence type="ECO:0000256" key="6">
    <source>
        <dbReference type="PROSITE-ProRule" id="PRU00042"/>
    </source>
</evidence>
<dbReference type="SUPFAM" id="SSF57667">
    <property type="entry name" value="beta-beta-alpha zinc fingers"/>
    <property type="match status" value="1"/>
</dbReference>
<evidence type="ECO:0000313" key="10">
    <source>
        <dbReference type="EMBL" id="KAF2184126.1"/>
    </source>
</evidence>
<dbReference type="Pfam" id="PF00172">
    <property type="entry name" value="Zn_clus"/>
    <property type="match status" value="1"/>
</dbReference>
<dbReference type="Pfam" id="PF12874">
    <property type="entry name" value="zf-met"/>
    <property type="match status" value="1"/>
</dbReference>
<feature type="region of interest" description="Disordered" evidence="7">
    <location>
        <begin position="175"/>
        <end position="212"/>
    </location>
</feature>
<dbReference type="AlphaFoldDB" id="A0A6A6E2J2"/>
<keyword evidence="3" id="KW-0805">Transcription regulation</keyword>
<evidence type="ECO:0008006" key="12">
    <source>
        <dbReference type="Google" id="ProtNLM"/>
    </source>
</evidence>
<dbReference type="InterPro" id="IPR036864">
    <property type="entry name" value="Zn2-C6_fun-type_DNA-bd_sf"/>
</dbReference>
<dbReference type="GO" id="GO:0008270">
    <property type="term" value="F:zinc ion binding"/>
    <property type="evidence" value="ECO:0007669"/>
    <property type="project" value="UniProtKB-KW"/>
</dbReference>
<dbReference type="CDD" id="cd00067">
    <property type="entry name" value="GAL4"/>
    <property type="match status" value="1"/>
</dbReference>
<name>A0A6A6E2J2_9PEZI</name>
<evidence type="ECO:0000256" key="7">
    <source>
        <dbReference type="SAM" id="MobiDB-lite"/>
    </source>
</evidence>
<reference evidence="10" key="1">
    <citation type="journal article" date="2020" name="Stud. Mycol.">
        <title>101 Dothideomycetes genomes: a test case for predicting lifestyles and emergence of pathogens.</title>
        <authorList>
            <person name="Haridas S."/>
            <person name="Albert R."/>
            <person name="Binder M."/>
            <person name="Bloem J."/>
            <person name="Labutti K."/>
            <person name="Salamov A."/>
            <person name="Andreopoulos B."/>
            <person name="Baker S."/>
            <person name="Barry K."/>
            <person name="Bills G."/>
            <person name="Bluhm B."/>
            <person name="Cannon C."/>
            <person name="Castanera R."/>
            <person name="Culley D."/>
            <person name="Daum C."/>
            <person name="Ezra D."/>
            <person name="Gonzalez J."/>
            <person name="Henrissat B."/>
            <person name="Kuo A."/>
            <person name="Liang C."/>
            <person name="Lipzen A."/>
            <person name="Lutzoni F."/>
            <person name="Magnuson J."/>
            <person name="Mondo S."/>
            <person name="Nolan M."/>
            <person name="Ohm R."/>
            <person name="Pangilinan J."/>
            <person name="Park H.-J."/>
            <person name="Ramirez L."/>
            <person name="Alfaro M."/>
            <person name="Sun H."/>
            <person name="Tritt A."/>
            <person name="Yoshinaga Y."/>
            <person name="Zwiers L.-H."/>
            <person name="Turgeon B."/>
            <person name="Goodwin S."/>
            <person name="Spatafora J."/>
            <person name="Crous P."/>
            <person name="Grigoriev I."/>
        </authorList>
    </citation>
    <scope>NUCLEOTIDE SEQUENCE</scope>
    <source>
        <strain evidence="10">CBS 207.26</strain>
    </source>
</reference>
<keyword evidence="1" id="KW-0479">Metal-binding</keyword>
<organism evidence="10 11">
    <name type="scientific">Zopfia rhizophila CBS 207.26</name>
    <dbReference type="NCBI Taxonomy" id="1314779"/>
    <lineage>
        <taxon>Eukaryota</taxon>
        <taxon>Fungi</taxon>
        <taxon>Dikarya</taxon>
        <taxon>Ascomycota</taxon>
        <taxon>Pezizomycotina</taxon>
        <taxon>Dothideomycetes</taxon>
        <taxon>Dothideomycetes incertae sedis</taxon>
        <taxon>Zopfiaceae</taxon>
        <taxon>Zopfia</taxon>
    </lineage>
</organism>
<dbReference type="InterPro" id="IPR007219">
    <property type="entry name" value="XnlR_reg_dom"/>
</dbReference>
<dbReference type="InterPro" id="IPR001138">
    <property type="entry name" value="Zn2Cys6_DnaBD"/>
</dbReference>
<evidence type="ECO:0000256" key="1">
    <source>
        <dbReference type="ARBA" id="ARBA00022723"/>
    </source>
</evidence>
<evidence type="ECO:0000256" key="2">
    <source>
        <dbReference type="ARBA" id="ARBA00022833"/>
    </source>
</evidence>
<dbReference type="PROSITE" id="PS50048">
    <property type="entry name" value="ZN2_CY6_FUNGAL_2"/>
    <property type="match status" value="1"/>
</dbReference>
<feature type="domain" description="C2H2-type" evidence="9">
    <location>
        <begin position="55"/>
        <end position="78"/>
    </location>
</feature>
<dbReference type="GO" id="GO:0003677">
    <property type="term" value="F:DNA binding"/>
    <property type="evidence" value="ECO:0007669"/>
    <property type="project" value="InterPro"/>
</dbReference>
<evidence type="ECO:0000259" key="9">
    <source>
        <dbReference type="PROSITE" id="PS50157"/>
    </source>
</evidence>
<dbReference type="OrthoDB" id="1405595at2759"/>
<dbReference type="PANTHER" id="PTHR47660">
    <property type="entry name" value="TRANSCRIPTION FACTOR WITH C2H2 AND ZN(2)-CYS(6) DNA BINDING DOMAIN (EUROFUNG)-RELATED-RELATED"/>
    <property type="match status" value="1"/>
</dbReference>
<dbReference type="GO" id="GO:0000981">
    <property type="term" value="F:DNA-binding transcription factor activity, RNA polymerase II-specific"/>
    <property type="evidence" value="ECO:0007669"/>
    <property type="project" value="InterPro"/>
</dbReference>
<dbReference type="SMART" id="SM00066">
    <property type="entry name" value="GAL4"/>
    <property type="match status" value="1"/>
</dbReference>
<feature type="compositionally biased region" description="Polar residues" evidence="7">
    <location>
        <begin position="178"/>
        <end position="196"/>
    </location>
</feature>
<dbReference type="Pfam" id="PF04082">
    <property type="entry name" value="Fungal_trans"/>
    <property type="match status" value="1"/>
</dbReference>
<dbReference type="InterPro" id="IPR036236">
    <property type="entry name" value="Znf_C2H2_sf"/>
</dbReference>
<dbReference type="GO" id="GO:0006351">
    <property type="term" value="P:DNA-templated transcription"/>
    <property type="evidence" value="ECO:0007669"/>
    <property type="project" value="InterPro"/>
</dbReference>
<accession>A0A6A6E2J2</accession>
<keyword evidence="11" id="KW-1185">Reference proteome</keyword>
<dbReference type="PROSITE" id="PS00028">
    <property type="entry name" value="ZINC_FINGER_C2H2_1"/>
    <property type="match status" value="2"/>
</dbReference>
<dbReference type="InterPro" id="IPR013087">
    <property type="entry name" value="Znf_C2H2_type"/>
</dbReference>
<feature type="compositionally biased region" description="Polar residues" evidence="7">
    <location>
        <begin position="12"/>
        <end position="21"/>
    </location>
</feature>
<feature type="domain" description="Zn(2)-C6 fungal-type" evidence="8">
    <location>
        <begin position="91"/>
        <end position="120"/>
    </location>
</feature>
<keyword evidence="4" id="KW-0804">Transcription</keyword>
<evidence type="ECO:0000256" key="3">
    <source>
        <dbReference type="ARBA" id="ARBA00023015"/>
    </source>
</evidence>
<evidence type="ECO:0000256" key="5">
    <source>
        <dbReference type="ARBA" id="ARBA00023242"/>
    </source>
</evidence>
<keyword evidence="2" id="KW-0862">Zinc</keyword>
<keyword evidence="5" id="KW-0539">Nucleus</keyword>
<dbReference type="Gene3D" id="3.30.160.60">
    <property type="entry name" value="Classic Zinc Finger"/>
    <property type="match status" value="2"/>
</dbReference>
<dbReference type="Pfam" id="PF00096">
    <property type="entry name" value="zf-C2H2"/>
    <property type="match status" value="1"/>
</dbReference>
<protein>
    <recommendedName>
        <fullName evidence="12">C2H2 type zinc finger domain protein</fullName>
    </recommendedName>
</protein>
<dbReference type="Proteomes" id="UP000800200">
    <property type="component" value="Unassembled WGS sequence"/>
</dbReference>